<keyword evidence="8" id="KW-1185">Reference proteome</keyword>
<dbReference type="Proteomes" id="UP001629744">
    <property type="component" value="Unassembled WGS sequence"/>
</dbReference>
<evidence type="ECO:0000256" key="3">
    <source>
        <dbReference type="ARBA" id="ARBA00023315"/>
    </source>
</evidence>
<dbReference type="CDD" id="cd00751">
    <property type="entry name" value="thiolase"/>
    <property type="match status" value="1"/>
</dbReference>
<dbReference type="InterPro" id="IPR002155">
    <property type="entry name" value="Thiolase"/>
</dbReference>
<dbReference type="EC" id="2.3.1.-" evidence="7"/>
<proteinExistence type="inferred from homology"/>
<dbReference type="NCBIfam" id="TIGR01930">
    <property type="entry name" value="AcCoA-C-Actrans"/>
    <property type="match status" value="1"/>
</dbReference>
<dbReference type="Gene3D" id="3.40.47.10">
    <property type="match status" value="1"/>
</dbReference>
<dbReference type="Pfam" id="PF00108">
    <property type="entry name" value="Thiolase_N"/>
    <property type="match status" value="1"/>
</dbReference>
<evidence type="ECO:0000256" key="4">
    <source>
        <dbReference type="RuleBase" id="RU003557"/>
    </source>
</evidence>
<name>A0ABW9FUV4_9NOCA</name>
<evidence type="ECO:0000313" key="7">
    <source>
        <dbReference type="EMBL" id="MFM1728969.1"/>
    </source>
</evidence>
<evidence type="ECO:0000256" key="1">
    <source>
        <dbReference type="ARBA" id="ARBA00010982"/>
    </source>
</evidence>
<dbReference type="PANTHER" id="PTHR43365:SF1">
    <property type="entry name" value="ACETYL-COA C-ACYLTRANSFERASE"/>
    <property type="match status" value="1"/>
</dbReference>
<dbReference type="SUPFAM" id="SSF53901">
    <property type="entry name" value="Thiolase-like"/>
    <property type="match status" value="2"/>
</dbReference>
<evidence type="ECO:0000259" key="6">
    <source>
        <dbReference type="Pfam" id="PF02803"/>
    </source>
</evidence>
<dbReference type="EMBL" id="JBDLNU010000003">
    <property type="protein sequence ID" value="MFM1728969.1"/>
    <property type="molecule type" value="Genomic_DNA"/>
</dbReference>
<dbReference type="RefSeq" id="WP_348606477.1">
    <property type="nucleotide sequence ID" value="NZ_CP157276.1"/>
</dbReference>
<accession>A0ABW9FUV4</accession>
<dbReference type="GO" id="GO:0016746">
    <property type="term" value="F:acyltransferase activity"/>
    <property type="evidence" value="ECO:0007669"/>
    <property type="project" value="UniProtKB-KW"/>
</dbReference>
<feature type="domain" description="Thiolase N-terminal" evidence="5">
    <location>
        <begin position="11"/>
        <end position="228"/>
    </location>
</feature>
<evidence type="ECO:0000313" key="8">
    <source>
        <dbReference type="Proteomes" id="UP001629744"/>
    </source>
</evidence>
<keyword evidence="2 4" id="KW-0808">Transferase</keyword>
<reference evidence="7 8" key="1">
    <citation type="submission" date="2023-11" db="EMBL/GenBank/DDBJ databases">
        <authorList>
            <person name="Val-Calvo J."/>
            <person name="Scortti M."/>
            <person name="Vazquez-Boland J."/>
        </authorList>
    </citation>
    <scope>NUCLEOTIDE SEQUENCE [LARGE SCALE GENOMIC DNA]</scope>
    <source>
        <strain evidence="7 8">DSM 46662</strain>
    </source>
</reference>
<organism evidence="7 8">
    <name type="scientific">Prescottella soli</name>
    <dbReference type="NCBI Taxonomy" id="1543852"/>
    <lineage>
        <taxon>Bacteria</taxon>
        <taxon>Bacillati</taxon>
        <taxon>Actinomycetota</taxon>
        <taxon>Actinomycetes</taxon>
        <taxon>Mycobacteriales</taxon>
        <taxon>Nocardiaceae</taxon>
        <taxon>Prescottella</taxon>
    </lineage>
</organism>
<gene>
    <name evidence="7" type="ORF">ABEU19_002469</name>
</gene>
<comment type="similarity">
    <text evidence="1 4">Belongs to the thiolase-like superfamily. Thiolase family.</text>
</comment>
<dbReference type="InterPro" id="IPR020617">
    <property type="entry name" value="Thiolase_C"/>
</dbReference>
<dbReference type="PIRSF" id="PIRSF000429">
    <property type="entry name" value="Ac-CoA_Ac_transf"/>
    <property type="match status" value="1"/>
</dbReference>
<feature type="domain" description="Thiolase C-terminal" evidence="6">
    <location>
        <begin position="279"/>
        <end position="398"/>
    </location>
</feature>
<dbReference type="PANTHER" id="PTHR43365">
    <property type="entry name" value="BLR7806 PROTEIN"/>
    <property type="match status" value="1"/>
</dbReference>
<keyword evidence="3 4" id="KW-0012">Acyltransferase</keyword>
<protein>
    <submittedName>
        <fullName evidence="7">Thiolase family protein</fullName>
        <ecNumber evidence="7">2.3.1.-</ecNumber>
    </submittedName>
</protein>
<comment type="caution">
    <text evidence="7">The sequence shown here is derived from an EMBL/GenBank/DDBJ whole genome shotgun (WGS) entry which is preliminary data.</text>
</comment>
<evidence type="ECO:0000256" key="2">
    <source>
        <dbReference type="ARBA" id="ARBA00022679"/>
    </source>
</evidence>
<dbReference type="InterPro" id="IPR016039">
    <property type="entry name" value="Thiolase-like"/>
</dbReference>
<sequence length="401" mass="40962">MKVVSQFSNGVFVYDAVRTPKARVRRHGGTLADVPAYDLLAQLFSAVQERGLPPDVVDDILIGTSTAVGDQGGNVARSAALWAGWPDAVGAGVVSRLCCSGLDAIETASAKIASGIADVVVAGGVESMSRVPMMSDRPAFADDADLGERTGYVTIGVSADLTAAQYGFTRAELDECAVTSHRRALAAPTSDSIVPVRSGTGTILTADEGPRDDISLAGLADLAPLFGQDPLWERVARRLPGAPRPAVGLHTAATAPQLSDGAAVAVLGTRAASARIGSEPVAEVVGVAQAAVRSPLLTASAVASRRALDNAGISADRLDVVEANESFAASVLLMIRELKLDPDKVNPNGGSMATGHPLGAGGGVLLVNALDQLRRIDGEYALITIPAALGLGAAVVIRRLG</sequence>
<dbReference type="Pfam" id="PF02803">
    <property type="entry name" value="Thiolase_C"/>
    <property type="match status" value="1"/>
</dbReference>
<dbReference type="InterPro" id="IPR020616">
    <property type="entry name" value="Thiolase_N"/>
</dbReference>
<evidence type="ECO:0000259" key="5">
    <source>
        <dbReference type="Pfam" id="PF00108"/>
    </source>
</evidence>